<proteinExistence type="predicted"/>
<evidence type="ECO:0000313" key="1">
    <source>
        <dbReference type="EMBL" id="MBC3760027.1"/>
    </source>
</evidence>
<comment type="caution">
    <text evidence="1">The sequence shown here is derived from an EMBL/GenBank/DDBJ whole genome shotgun (WGS) entry which is preliminary data.</text>
</comment>
<name>A0A923KM09_9FLAO</name>
<sequence length="241" mass="28947">MKIFGFFKKTKERLNSNQSESVIKKSDSKSVKESIFEIKPDSDFEFVHVEEDGSVRELTREERGYLKEEFAPTDGARPYIKFRYKSKTPDNKLWGFLPRKKVPKNIEIENIKMDKETWRRNWILMIKDLTNLEYQKRTWLDSKNTNPYYSFIEFMCSYFDDLDLSDGYEKHIESELVTKVEYEIISDWHKLLSEYESPNNDDYDNRAVLNDKNWLKIIDLGKKSLKFLKPNLDKFERSLLI</sequence>
<protein>
    <submittedName>
        <fullName evidence="1">Uncharacterized protein</fullName>
    </submittedName>
</protein>
<dbReference type="AlphaFoldDB" id="A0A923KM09"/>
<dbReference type="EMBL" id="JACNMF010000008">
    <property type="protein sequence ID" value="MBC3760027.1"/>
    <property type="molecule type" value="Genomic_DNA"/>
</dbReference>
<accession>A0A923KM09</accession>
<evidence type="ECO:0000313" key="2">
    <source>
        <dbReference type="Proteomes" id="UP000656244"/>
    </source>
</evidence>
<gene>
    <name evidence="1" type="ORF">H7U19_16565</name>
</gene>
<dbReference type="RefSeq" id="WP_186564000.1">
    <property type="nucleotide sequence ID" value="NZ_JACNMF010000008.1"/>
</dbReference>
<organism evidence="1 2">
    <name type="scientific">Hyunsoonleella aquatilis</name>
    <dbReference type="NCBI Taxonomy" id="2762758"/>
    <lineage>
        <taxon>Bacteria</taxon>
        <taxon>Pseudomonadati</taxon>
        <taxon>Bacteroidota</taxon>
        <taxon>Flavobacteriia</taxon>
        <taxon>Flavobacteriales</taxon>
        <taxon>Flavobacteriaceae</taxon>
    </lineage>
</organism>
<reference evidence="1" key="1">
    <citation type="submission" date="2020-08" db="EMBL/GenBank/DDBJ databases">
        <title>Hyunsoonleella sp. strain SJ7 genome sequencing and assembly.</title>
        <authorList>
            <person name="Kim I."/>
        </authorList>
    </citation>
    <scope>NUCLEOTIDE SEQUENCE</scope>
    <source>
        <strain evidence="1">SJ7</strain>
    </source>
</reference>
<dbReference type="Proteomes" id="UP000656244">
    <property type="component" value="Unassembled WGS sequence"/>
</dbReference>
<keyword evidence="2" id="KW-1185">Reference proteome</keyword>